<evidence type="ECO:0000259" key="1">
    <source>
        <dbReference type="Pfam" id="PF01408"/>
    </source>
</evidence>
<dbReference type="AlphaFoldDB" id="A0A6L3NBR8"/>
<dbReference type="RefSeq" id="WP_170296742.1">
    <property type="nucleotide sequence ID" value="NZ_VZOL01000560.1"/>
</dbReference>
<feature type="non-terminal residue" evidence="2">
    <location>
        <position position="80"/>
    </location>
</feature>
<dbReference type="Gene3D" id="3.40.50.720">
    <property type="entry name" value="NAD(P)-binding Rossmann-like Domain"/>
    <property type="match status" value="1"/>
</dbReference>
<dbReference type="Pfam" id="PF01408">
    <property type="entry name" value="GFO_IDH_MocA"/>
    <property type="match status" value="1"/>
</dbReference>
<proteinExistence type="predicted"/>
<accession>A0A6L3NBR8</accession>
<reference evidence="2 3" key="1">
    <citation type="submission" date="2019-09" db="EMBL/GenBank/DDBJ databases">
        <title>Draft genome sequences of 48 bacterial type strains from the CCUG.</title>
        <authorList>
            <person name="Tunovic T."/>
            <person name="Pineiro-Iglesias B."/>
            <person name="Unosson C."/>
            <person name="Inganas E."/>
            <person name="Ohlen M."/>
            <person name="Cardew S."/>
            <person name="Jensie-Markopoulos S."/>
            <person name="Salva-Serra F."/>
            <person name="Jaen-Luchoro D."/>
            <person name="Karlsson R."/>
            <person name="Svensson-Stadler L."/>
            <person name="Chun J."/>
            <person name="Moore E."/>
        </authorList>
    </citation>
    <scope>NUCLEOTIDE SEQUENCE [LARGE SCALE GENOMIC DNA]</scope>
    <source>
        <strain evidence="2 3">CCUG 65687</strain>
    </source>
</reference>
<protein>
    <submittedName>
        <fullName evidence="2">Gfo/Idh/MocA family oxidoreductase</fullName>
    </submittedName>
</protein>
<name>A0A6L3NBR8_9BURK</name>
<dbReference type="SUPFAM" id="SSF51735">
    <property type="entry name" value="NAD(P)-binding Rossmann-fold domains"/>
    <property type="match status" value="1"/>
</dbReference>
<dbReference type="GO" id="GO:0000166">
    <property type="term" value="F:nucleotide binding"/>
    <property type="evidence" value="ECO:0007669"/>
    <property type="project" value="InterPro"/>
</dbReference>
<feature type="domain" description="Gfo/Idh/MocA-like oxidoreductase N-terminal" evidence="1">
    <location>
        <begin position="6"/>
        <end position="80"/>
    </location>
</feature>
<gene>
    <name evidence="2" type="ORF">F7R13_26560</name>
</gene>
<evidence type="ECO:0000313" key="2">
    <source>
        <dbReference type="EMBL" id="KAB0653416.1"/>
    </source>
</evidence>
<organism evidence="2 3">
    <name type="scientific">Burkholderia territorii</name>
    <dbReference type="NCBI Taxonomy" id="1503055"/>
    <lineage>
        <taxon>Bacteria</taxon>
        <taxon>Pseudomonadati</taxon>
        <taxon>Pseudomonadota</taxon>
        <taxon>Betaproteobacteria</taxon>
        <taxon>Burkholderiales</taxon>
        <taxon>Burkholderiaceae</taxon>
        <taxon>Burkholderia</taxon>
        <taxon>Burkholderia cepacia complex</taxon>
    </lineage>
</organism>
<dbReference type="EMBL" id="VZOL01000560">
    <property type="protein sequence ID" value="KAB0653416.1"/>
    <property type="molecule type" value="Genomic_DNA"/>
</dbReference>
<comment type="caution">
    <text evidence="2">The sequence shown here is derived from an EMBL/GenBank/DDBJ whole genome shotgun (WGS) entry which is preliminary data.</text>
</comment>
<sequence>MSDVISLGVIGIGKIARDQHLPAIAAEPGFVLTACASRHAEVNGVRNYQDLGALLAAERDLDAVSLCAPPQVRYAQARAA</sequence>
<dbReference type="InterPro" id="IPR000683">
    <property type="entry name" value="Gfo/Idh/MocA-like_OxRdtase_N"/>
</dbReference>
<evidence type="ECO:0000313" key="3">
    <source>
        <dbReference type="Proteomes" id="UP000473571"/>
    </source>
</evidence>
<dbReference type="InterPro" id="IPR036291">
    <property type="entry name" value="NAD(P)-bd_dom_sf"/>
</dbReference>
<dbReference type="Proteomes" id="UP000473571">
    <property type="component" value="Unassembled WGS sequence"/>
</dbReference>